<keyword evidence="2" id="KW-1185">Reference proteome</keyword>
<dbReference type="PROSITE" id="PS51257">
    <property type="entry name" value="PROKAR_LIPOPROTEIN"/>
    <property type="match status" value="1"/>
</dbReference>
<dbReference type="Proteomes" id="UP000317318">
    <property type="component" value="Chromosome"/>
</dbReference>
<dbReference type="EMBL" id="CP036268">
    <property type="protein sequence ID" value="QDT36923.1"/>
    <property type="molecule type" value="Genomic_DNA"/>
</dbReference>
<dbReference type="RefSeq" id="WP_145363082.1">
    <property type="nucleotide sequence ID" value="NZ_CP036268.1"/>
</dbReference>
<evidence type="ECO:0008006" key="3">
    <source>
        <dbReference type="Google" id="ProtNLM"/>
    </source>
</evidence>
<evidence type="ECO:0000313" key="1">
    <source>
        <dbReference type="EMBL" id="QDT36923.1"/>
    </source>
</evidence>
<proteinExistence type="predicted"/>
<reference evidence="1 2" key="1">
    <citation type="submission" date="2019-02" db="EMBL/GenBank/DDBJ databases">
        <title>Deep-cultivation of Planctomycetes and their phenomic and genomic characterization uncovers novel biology.</title>
        <authorList>
            <person name="Wiegand S."/>
            <person name="Jogler M."/>
            <person name="Boedeker C."/>
            <person name="Pinto D."/>
            <person name="Vollmers J."/>
            <person name="Rivas-Marin E."/>
            <person name="Kohn T."/>
            <person name="Peeters S.H."/>
            <person name="Heuer A."/>
            <person name="Rast P."/>
            <person name="Oberbeckmann S."/>
            <person name="Bunk B."/>
            <person name="Jeske O."/>
            <person name="Meyerdierks A."/>
            <person name="Storesund J.E."/>
            <person name="Kallscheuer N."/>
            <person name="Luecker S."/>
            <person name="Lage O.M."/>
            <person name="Pohl T."/>
            <person name="Merkel B.J."/>
            <person name="Hornburger P."/>
            <person name="Mueller R.-W."/>
            <person name="Bruemmer F."/>
            <person name="Labrenz M."/>
            <person name="Spormann A.M."/>
            <person name="Op den Camp H."/>
            <person name="Overmann J."/>
            <person name="Amann R."/>
            <person name="Jetten M.S.M."/>
            <person name="Mascher T."/>
            <person name="Medema M.H."/>
            <person name="Devos D.P."/>
            <person name="Kaster A.-K."/>
            <person name="Ovreas L."/>
            <person name="Rohde M."/>
            <person name="Galperin M.Y."/>
            <person name="Jogler C."/>
        </authorList>
    </citation>
    <scope>NUCLEOTIDE SEQUENCE [LARGE SCALE GENOMIC DNA]</scope>
    <source>
        <strain evidence="1 2">Pan189</strain>
    </source>
</reference>
<name>A0A517QZ96_9PLAN</name>
<accession>A0A517QZ96</accession>
<protein>
    <recommendedName>
        <fullName evidence="3">Lipoprotein</fullName>
    </recommendedName>
</protein>
<organism evidence="1 2">
    <name type="scientific">Stratiformator vulcanicus</name>
    <dbReference type="NCBI Taxonomy" id="2527980"/>
    <lineage>
        <taxon>Bacteria</taxon>
        <taxon>Pseudomonadati</taxon>
        <taxon>Planctomycetota</taxon>
        <taxon>Planctomycetia</taxon>
        <taxon>Planctomycetales</taxon>
        <taxon>Planctomycetaceae</taxon>
        <taxon>Stratiformator</taxon>
    </lineage>
</organism>
<gene>
    <name evidence="1" type="ORF">Pan189_12870</name>
</gene>
<dbReference type="AlphaFoldDB" id="A0A517QZ96"/>
<evidence type="ECO:0000313" key="2">
    <source>
        <dbReference type="Proteomes" id="UP000317318"/>
    </source>
</evidence>
<dbReference type="KEGG" id="svp:Pan189_12870"/>
<sequence length="100" mass="11773">MPHRPSFVFMAVAGLSLIVFGLGCTSLETWDEYWHERSVALDNHFKRFDDDANLPEEDPWAVVGREGRGEENVESDPDWFWRKYIMSEQARRIDDNLNVR</sequence>
<dbReference type="OrthoDB" id="214874at2"/>